<dbReference type="PATRIC" id="fig|740709.3.peg.79"/>
<keyword evidence="1" id="KW-0175">Coiled coil</keyword>
<evidence type="ECO:0000313" key="3">
    <source>
        <dbReference type="EMBL" id="EKE87508.1"/>
    </source>
</evidence>
<dbReference type="EMBL" id="AMRG01000001">
    <property type="protein sequence ID" value="EKE87508.1"/>
    <property type="molecule type" value="Genomic_DNA"/>
</dbReference>
<dbReference type="STRING" id="740709.A10D4_00390"/>
<dbReference type="AlphaFoldDB" id="K2KHQ6"/>
<feature type="region of interest" description="Disordered" evidence="2">
    <location>
        <begin position="210"/>
        <end position="232"/>
    </location>
</feature>
<evidence type="ECO:0000256" key="2">
    <source>
        <dbReference type="SAM" id="MobiDB-lite"/>
    </source>
</evidence>
<dbReference type="Proteomes" id="UP000014115">
    <property type="component" value="Unassembled WGS sequence"/>
</dbReference>
<comment type="caution">
    <text evidence="3">The sequence shown here is derived from an EMBL/GenBank/DDBJ whole genome shotgun (WGS) entry which is preliminary data.</text>
</comment>
<proteinExistence type="predicted"/>
<evidence type="ECO:0000313" key="4">
    <source>
        <dbReference type="Proteomes" id="UP000014115"/>
    </source>
</evidence>
<organism evidence="3 4">
    <name type="scientific">Idiomarina xiamenensis 10-D-4</name>
    <dbReference type="NCBI Taxonomy" id="740709"/>
    <lineage>
        <taxon>Bacteria</taxon>
        <taxon>Pseudomonadati</taxon>
        <taxon>Pseudomonadota</taxon>
        <taxon>Gammaproteobacteria</taxon>
        <taxon>Alteromonadales</taxon>
        <taxon>Idiomarinaceae</taxon>
        <taxon>Idiomarina</taxon>
    </lineage>
</organism>
<evidence type="ECO:0000256" key="1">
    <source>
        <dbReference type="SAM" id="Coils"/>
    </source>
</evidence>
<feature type="coiled-coil region" evidence="1">
    <location>
        <begin position="21"/>
        <end position="48"/>
    </location>
</feature>
<dbReference type="eggNOG" id="ENOG5032VMI">
    <property type="taxonomic scope" value="Bacteria"/>
</dbReference>
<sequence length="232" mass="26671">MNNWQQAFERWLDGELSASESDQLQRDLEQHEPELAKLMQQFQQLQQAADSWQPEPVPAWSPRQSYSVPVKPSGTRWWQGTGLSMTALACSLLAVCLVLLNVQVSVQDQQLRIAFGGAIQAEQLQQLVDQRVASLAAEQQQHLQQQVADLRQDIRQDMQDSTTQLASYVLATGRQERREDFADLIKYVNEQREDDQVFYAYQLRQLKETIPDQPIGYQPPRDNKQSATELED</sequence>
<gene>
    <name evidence="3" type="ORF">A10D4_00390</name>
</gene>
<reference evidence="3 4" key="1">
    <citation type="journal article" date="2012" name="J. Bacteriol.">
        <title>Genome Sequence of Idiomarina xiamenensis Type Strain 10-D-4.</title>
        <authorList>
            <person name="Lai Q."/>
            <person name="Wang L."/>
            <person name="Wang W."/>
            <person name="Shao Z."/>
        </authorList>
    </citation>
    <scope>NUCLEOTIDE SEQUENCE [LARGE SCALE GENOMIC DNA]</scope>
    <source>
        <strain evidence="3 4">10-D-4</strain>
    </source>
</reference>
<dbReference type="OrthoDB" id="5765975at2"/>
<dbReference type="RefSeq" id="WP_008487002.1">
    <property type="nucleotide sequence ID" value="NZ_AMRG01000001.1"/>
</dbReference>
<accession>K2KHQ6</accession>
<keyword evidence="4" id="KW-1185">Reference proteome</keyword>
<protein>
    <recommendedName>
        <fullName evidence="5">Anti-sigma factor</fullName>
    </recommendedName>
</protein>
<evidence type="ECO:0008006" key="5">
    <source>
        <dbReference type="Google" id="ProtNLM"/>
    </source>
</evidence>
<name>K2KHQ6_9GAMM</name>
<feature type="coiled-coil region" evidence="1">
    <location>
        <begin position="133"/>
        <end position="160"/>
    </location>
</feature>